<evidence type="ECO:0000313" key="3">
    <source>
        <dbReference type="Proteomes" id="UP000183832"/>
    </source>
</evidence>
<feature type="transmembrane region" description="Helical" evidence="1">
    <location>
        <begin position="52"/>
        <end position="72"/>
    </location>
</feature>
<keyword evidence="3" id="KW-1185">Reference proteome</keyword>
<name>A0A1J1HKH4_9DIPT</name>
<evidence type="ECO:0000313" key="2">
    <source>
        <dbReference type="EMBL" id="CRK88559.1"/>
    </source>
</evidence>
<keyword evidence="1" id="KW-0812">Transmembrane</keyword>
<organism evidence="2 3">
    <name type="scientific">Clunio marinus</name>
    <dbReference type="NCBI Taxonomy" id="568069"/>
    <lineage>
        <taxon>Eukaryota</taxon>
        <taxon>Metazoa</taxon>
        <taxon>Ecdysozoa</taxon>
        <taxon>Arthropoda</taxon>
        <taxon>Hexapoda</taxon>
        <taxon>Insecta</taxon>
        <taxon>Pterygota</taxon>
        <taxon>Neoptera</taxon>
        <taxon>Endopterygota</taxon>
        <taxon>Diptera</taxon>
        <taxon>Nematocera</taxon>
        <taxon>Chironomoidea</taxon>
        <taxon>Chironomidae</taxon>
        <taxon>Clunio</taxon>
    </lineage>
</organism>
<accession>A0A1J1HKH4</accession>
<proteinExistence type="predicted"/>
<dbReference type="EMBL" id="CVRI01000008">
    <property type="protein sequence ID" value="CRK88559.1"/>
    <property type="molecule type" value="Genomic_DNA"/>
</dbReference>
<protein>
    <submittedName>
        <fullName evidence="2">CLUMA_CG002286, isoform A</fullName>
    </submittedName>
</protein>
<evidence type="ECO:0000256" key="1">
    <source>
        <dbReference type="SAM" id="Phobius"/>
    </source>
</evidence>
<sequence>MYSFNINTRNLRSVVNAVYFVIIFTHINNNIKTFHNFHVHTNRENYRRELNILAYILSAFNKVLAALLKTFLSSQCNKSNKKFKSLSLKEEKKYGRRQRKTYQNKVKSFLFLTFACHI</sequence>
<keyword evidence="1" id="KW-1133">Transmembrane helix</keyword>
<reference evidence="2 3" key="1">
    <citation type="submission" date="2015-04" db="EMBL/GenBank/DDBJ databases">
        <authorList>
            <person name="Syromyatnikov M.Y."/>
            <person name="Popov V.N."/>
        </authorList>
    </citation>
    <scope>NUCLEOTIDE SEQUENCE [LARGE SCALE GENOMIC DNA]</scope>
</reference>
<dbReference type="AlphaFoldDB" id="A0A1J1HKH4"/>
<gene>
    <name evidence="2" type="ORF">CLUMA_CG002286</name>
</gene>
<dbReference type="Proteomes" id="UP000183832">
    <property type="component" value="Unassembled WGS sequence"/>
</dbReference>
<keyword evidence="1" id="KW-0472">Membrane</keyword>